<keyword evidence="4" id="KW-1185">Reference proteome</keyword>
<dbReference type="Gene3D" id="3.90.550.10">
    <property type="entry name" value="Spore Coat Polysaccharide Biosynthesis Protein SpsA, Chain A"/>
    <property type="match status" value="1"/>
</dbReference>
<keyword evidence="1" id="KW-0808">Transferase</keyword>
<dbReference type="GeneID" id="1445706"/>
<dbReference type="AlphaFoldDB" id="Q9YFS1"/>
<dbReference type="EnsemblBacteria" id="BAA79090">
    <property type="protein sequence ID" value="BAA79090"/>
    <property type="gene ID" value="APE_0179"/>
</dbReference>
<dbReference type="GO" id="GO:0016779">
    <property type="term" value="F:nucleotidyltransferase activity"/>
    <property type="evidence" value="ECO:0007669"/>
    <property type="project" value="TreeGrafter"/>
</dbReference>
<evidence type="ECO:0000313" key="4">
    <source>
        <dbReference type="Proteomes" id="UP000002518"/>
    </source>
</evidence>
<sequence>MNPIPADVAAVVLAGGVGRRFGRPKALAMMDGISLVERAVEALSSGPADVYVSVSPALERPVARLVGSRRVIVDLVEQAPCEGPLRAFLTAASTLVSYSNLVFMPVDAPWASWRDLEPIYNASKAIGSGASYFSGEGIVHPLFLAARRKSLLTAAWTACWGRAEKRASAILRSLDPLILLGSSETRSPLALATVNTPQDLWRPSRVPAPAEGYILLEGHSILYKISSTMNSYYSALALEAEYKLYRRLGLLRLASHVLKDAAALNVSTSLIQQESMAGGLG</sequence>
<accession>Q9YFS1</accession>
<dbReference type="InterPro" id="IPR025877">
    <property type="entry name" value="MobA-like_NTP_Trfase"/>
</dbReference>
<dbReference type="KEGG" id="ape:APE_0179"/>
<reference evidence="3 4" key="1">
    <citation type="journal article" date="1999" name="DNA Res.">
        <title>Complete genome sequence of an aerobic hyper-thermophilic crenarchaeon, Aeropyrum pernix K1.</title>
        <authorList>
            <person name="Kawarabayasi Y."/>
            <person name="Hino Y."/>
            <person name="Horikawa H."/>
            <person name="Yamazaki S."/>
            <person name="Haikawa Y."/>
            <person name="Jin-no K."/>
            <person name="Takahashi M."/>
            <person name="Sekine M."/>
            <person name="Baba S."/>
            <person name="Ankai A."/>
            <person name="Kosugi H."/>
            <person name="Hosoyama A."/>
            <person name="Fukui S."/>
            <person name="Nagai Y."/>
            <person name="Nishijima K."/>
            <person name="Nakazawa H."/>
            <person name="Takamiya M."/>
            <person name="Masuda S."/>
            <person name="Funahashi T."/>
            <person name="Tanaka T."/>
            <person name="Kudoh Y."/>
            <person name="Yamazaki J."/>
            <person name="Kushida N."/>
            <person name="Oguchi A."/>
            <person name="Aoki K."/>
            <person name="Kubota K."/>
            <person name="Nakamura Y."/>
            <person name="Nomura N."/>
            <person name="Sako Y."/>
            <person name="Kikuchi H."/>
        </authorList>
    </citation>
    <scope>NUCLEOTIDE SEQUENCE [LARGE SCALE GENOMIC DNA]</scope>
    <source>
        <strain evidence="4">ATCC 700893 / DSM 11879 / JCM 9820 / NBRC 100138 / K1</strain>
    </source>
</reference>
<dbReference type="Proteomes" id="UP000002518">
    <property type="component" value="Chromosome"/>
</dbReference>
<dbReference type="PANTHER" id="PTHR19136">
    <property type="entry name" value="MOLYBDENUM COFACTOR GUANYLYLTRANSFERASE"/>
    <property type="match status" value="1"/>
</dbReference>
<dbReference type="PIR" id="H72773">
    <property type="entry name" value="H72773"/>
</dbReference>
<dbReference type="eggNOG" id="arCOG01872">
    <property type="taxonomic scope" value="Archaea"/>
</dbReference>
<gene>
    <name evidence="3" type="primary">mobA</name>
    <name evidence="3" type="ordered locus">APE_0179</name>
</gene>
<dbReference type="EMBL" id="BA000002">
    <property type="protein sequence ID" value="BAA79090.1"/>
    <property type="molecule type" value="Genomic_DNA"/>
</dbReference>
<proteinExistence type="predicted"/>
<evidence type="ECO:0000259" key="2">
    <source>
        <dbReference type="Pfam" id="PF12804"/>
    </source>
</evidence>
<dbReference type="STRING" id="272557.APE_0179"/>
<dbReference type="Pfam" id="PF12804">
    <property type="entry name" value="NTP_transf_3"/>
    <property type="match status" value="1"/>
</dbReference>
<dbReference type="DNASU" id="1445706"/>
<dbReference type="SUPFAM" id="SSF53448">
    <property type="entry name" value="Nucleotide-diphospho-sugar transferases"/>
    <property type="match status" value="1"/>
</dbReference>
<dbReference type="InterPro" id="IPR029044">
    <property type="entry name" value="Nucleotide-diphossugar_trans"/>
</dbReference>
<dbReference type="RefSeq" id="WP_010865549.1">
    <property type="nucleotide sequence ID" value="NC_000854.2"/>
</dbReference>
<feature type="domain" description="MobA-like NTP transferase" evidence="2">
    <location>
        <begin position="10"/>
        <end position="174"/>
    </location>
</feature>
<evidence type="ECO:0000313" key="3">
    <source>
        <dbReference type="EMBL" id="BAA79090.1"/>
    </source>
</evidence>
<evidence type="ECO:0000256" key="1">
    <source>
        <dbReference type="ARBA" id="ARBA00022679"/>
    </source>
</evidence>
<dbReference type="SMR" id="Q9YFS1"/>
<protein>
    <submittedName>
        <fullName evidence="3">Molybdopterin-guanine dinucleotide biosynthesis protein MobA</fullName>
    </submittedName>
</protein>
<organism evidence="3 4">
    <name type="scientific">Aeropyrum pernix (strain ATCC 700893 / DSM 11879 / JCM 9820 / NBRC 100138 / K1)</name>
    <dbReference type="NCBI Taxonomy" id="272557"/>
    <lineage>
        <taxon>Archaea</taxon>
        <taxon>Thermoproteota</taxon>
        <taxon>Thermoprotei</taxon>
        <taxon>Desulfurococcales</taxon>
        <taxon>Desulfurococcaceae</taxon>
        <taxon>Aeropyrum</taxon>
    </lineage>
</organism>
<dbReference type="PANTHER" id="PTHR19136:SF81">
    <property type="entry name" value="MOLYBDENUM COFACTOR GUANYLYLTRANSFERASE"/>
    <property type="match status" value="1"/>
</dbReference>
<name>Q9YFS1_AERPE</name>